<accession>A0A379E7M5</accession>
<protein>
    <submittedName>
        <fullName evidence="1">Uncharacterized protein</fullName>
    </submittedName>
</protein>
<dbReference type="Proteomes" id="UP000254156">
    <property type="component" value="Unassembled WGS sequence"/>
</dbReference>
<organism evidence="1 2">
    <name type="scientific">Porphyromonas macacae</name>
    <dbReference type="NCBI Taxonomy" id="28115"/>
    <lineage>
        <taxon>Bacteria</taxon>
        <taxon>Pseudomonadati</taxon>
        <taxon>Bacteroidota</taxon>
        <taxon>Bacteroidia</taxon>
        <taxon>Bacteroidales</taxon>
        <taxon>Porphyromonadaceae</taxon>
        <taxon>Porphyromonas</taxon>
    </lineage>
</organism>
<sequence>MVPKKELSLIMETIEKIKEKYCFLLEEGYNIVECNCESIVYKQQNSSRVILNFMIDRDKLSLAISTEYILNNKEYGKYDKYYDFFYIVKMLEPKIAFENIHADMYSSYLKNNLIKIMELFNQKHEKRTIAHLQKIIKQYNKERWEE</sequence>
<dbReference type="AlphaFoldDB" id="A0A379E7M5"/>
<evidence type="ECO:0000313" key="1">
    <source>
        <dbReference type="EMBL" id="SUB88703.1"/>
    </source>
</evidence>
<dbReference type="EMBL" id="UGTF01000002">
    <property type="protein sequence ID" value="SUB88703.1"/>
    <property type="molecule type" value="Genomic_DNA"/>
</dbReference>
<reference evidence="1 2" key="1">
    <citation type="submission" date="2018-06" db="EMBL/GenBank/DDBJ databases">
        <authorList>
            <consortium name="Pathogen Informatics"/>
            <person name="Doyle S."/>
        </authorList>
    </citation>
    <scope>NUCLEOTIDE SEQUENCE [LARGE SCALE GENOMIC DNA]</scope>
    <source>
        <strain evidence="1 2">NCTC11632</strain>
    </source>
</reference>
<proteinExistence type="predicted"/>
<name>A0A379E7M5_9PORP</name>
<gene>
    <name evidence="1" type="ORF">NCTC11632_00775</name>
</gene>
<evidence type="ECO:0000313" key="2">
    <source>
        <dbReference type="Proteomes" id="UP000254156"/>
    </source>
</evidence>